<keyword evidence="3" id="KW-1185">Reference proteome</keyword>
<dbReference type="AlphaFoldDB" id="A0A8J6HRP1"/>
<evidence type="ECO:0000313" key="2">
    <source>
        <dbReference type="EMBL" id="KAH0818418.1"/>
    </source>
</evidence>
<protein>
    <submittedName>
        <fullName evidence="2">Uncharacterized protein</fullName>
    </submittedName>
</protein>
<organism evidence="2 3">
    <name type="scientific">Tenebrio molitor</name>
    <name type="common">Yellow mealworm beetle</name>
    <dbReference type="NCBI Taxonomy" id="7067"/>
    <lineage>
        <taxon>Eukaryota</taxon>
        <taxon>Metazoa</taxon>
        <taxon>Ecdysozoa</taxon>
        <taxon>Arthropoda</taxon>
        <taxon>Hexapoda</taxon>
        <taxon>Insecta</taxon>
        <taxon>Pterygota</taxon>
        <taxon>Neoptera</taxon>
        <taxon>Endopterygota</taxon>
        <taxon>Coleoptera</taxon>
        <taxon>Polyphaga</taxon>
        <taxon>Cucujiformia</taxon>
        <taxon>Tenebrionidae</taxon>
        <taxon>Tenebrio</taxon>
    </lineage>
</organism>
<proteinExistence type="predicted"/>
<sequence length="484" mass="55139">MKTVSLLCLTYVSLFVTLIILEGPTPTTAQEPSFELPVELVGFPVIIMAVRLSNFVKKLAYSLNPKTYSASGRVRRALRSDDMIDMIEAEKRLVLELGENVCVYPKVCLHHAEKAGRTRGRREMVVDWDDIFRKLTNYAIEGRQIRNPCHHETNTIRYFQCVKKLNSYAQIQRPHLAQNFAQIHRPYPVQNVPHYRPPQTQQNIMDVLYTIAKNDALRCVPRLLCEATSDTLSQSRGFTLPSLPFNIDMESIIRLLATIDIPGGSPIPIFARAALLGYVSKGKSDSCVEAYPSCPRDPDKLVLYLNNYNGGFFRYFDGLGQRFGPINYQQQGFGNDVAQERIQNRPAQHLPNAFPESNDAFVFSSNEIDLNRAPKTLFAFPTRDESRFDGFAQKKPKELAFPVNEYYSNELDLQRPLPNHKASPVIFPSRTGTGDLRLDAEELSDHDNRQNNHFVSFKPEPNEGFYYEVPSSYSPTRTLFNFPV</sequence>
<gene>
    <name evidence="2" type="ORF">GEV33_004374</name>
</gene>
<accession>A0A8J6HRP1</accession>
<comment type="caution">
    <text evidence="2">The sequence shown here is derived from an EMBL/GenBank/DDBJ whole genome shotgun (WGS) entry which is preliminary data.</text>
</comment>
<reference evidence="2" key="1">
    <citation type="journal article" date="2020" name="J Insects Food Feed">
        <title>The yellow mealworm (Tenebrio molitor) genome: a resource for the emerging insects as food and feed industry.</title>
        <authorList>
            <person name="Eriksson T."/>
            <person name="Andere A."/>
            <person name="Kelstrup H."/>
            <person name="Emery V."/>
            <person name="Picard C."/>
        </authorList>
    </citation>
    <scope>NUCLEOTIDE SEQUENCE</scope>
    <source>
        <strain evidence="2">Stoneville</strain>
        <tissue evidence="2">Whole head</tissue>
    </source>
</reference>
<feature type="signal peptide" evidence="1">
    <location>
        <begin position="1"/>
        <end position="29"/>
    </location>
</feature>
<reference evidence="2" key="2">
    <citation type="submission" date="2021-08" db="EMBL/GenBank/DDBJ databases">
        <authorList>
            <person name="Eriksson T."/>
        </authorList>
    </citation>
    <scope>NUCLEOTIDE SEQUENCE</scope>
    <source>
        <strain evidence="2">Stoneville</strain>
        <tissue evidence="2">Whole head</tissue>
    </source>
</reference>
<evidence type="ECO:0000256" key="1">
    <source>
        <dbReference type="SAM" id="SignalP"/>
    </source>
</evidence>
<evidence type="ECO:0000313" key="3">
    <source>
        <dbReference type="Proteomes" id="UP000719412"/>
    </source>
</evidence>
<dbReference type="EMBL" id="JABDTM020017728">
    <property type="protein sequence ID" value="KAH0818418.1"/>
    <property type="molecule type" value="Genomic_DNA"/>
</dbReference>
<feature type="chain" id="PRO_5035230853" evidence="1">
    <location>
        <begin position="30"/>
        <end position="484"/>
    </location>
</feature>
<keyword evidence="1" id="KW-0732">Signal</keyword>
<dbReference type="Proteomes" id="UP000719412">
    <property type="component" value="Unassembled WGS sequence"/>
</dbReference>
<name>A0A8J6HRP1_TENMO</name>